<name>A0A1I1GXF3_9SPHI</name>
<dbReference type="EMBL" id="FOLL01000005">
    <property type="protein sequence ID" value="SFC13853.1"/>
    <property type="molecule type" value="Genomic_DNA"/>
</dbReference>
<reference evidence="2 3" key="1">
    <citation type="submission" date="2016-10" db="EMBL/GenBank/DDBJ databases">
        <authorList>
            <person name="de Groot N.N."/>
        </authorList>
    </citation>
    <scope>NUCLEOTIDE SEQUENCE [LARGE SCALE GENOMIC DNA]</scope>
    <source>
        <strain evidence="2 3">DSM 22900</strain>
    </source>
</reference>
<evidence type="ECO:0000313" key="3">
    <source>
        <dbReference type="Proteomes" id="UP000199577"/>
    </source>
</evidence>
<proteinExistence type="predicted"/>
<dbReference type="AlphaFoldDB" id="A0A1I1GXF3"/>
<feature type="signal peptide" evidence="1">
    <location>
        <begin position="1"/>
        <end position="22"/>
    </location>
</feature>
<organism evidence="2 3">
    <name type="scientific">Parapedobacter composti</name>
    <dbReference type="NCBI Taxonomy" id="623281"/>
    <lineage>
        <taxon>Bacteria</taxon>
        <taxon>Pseudomonadati</taxon>
        <taxon>Bacteroidota</taxon>
        <taxon>Sphingobacteriia</taxon>
        <taxon>Sphingobacteriales</taxon>
        <taxon>Sphingobacteriaceae</taxon>
        <taxon>Parapedobacter</taxon>
    </lineage>
</organism>
<evidence type="ECO:0000313" key="2">
    <source>
        <dbReference type="EMBL" id="SFC13853.1"/>
    </source>
</evidence>
<gene>
    <name evidence="2" type="ORF">SAMN05421747_10533</name>
</gene>
<keyword evidence="3" id="KW-1185">Reference proteome</keyword>
<sequence length="131" mass="14942">MMFSYICAAMSVKLFNFLALFAYINCLCYQDGPYHGQYDRGLLDGDPLIEIVLDDLLDFPLNDAANESDFHYEKYRPNFGAFSLAQLLPKQLVASLTQLPLLLSTPMKSAFGSKLKCLPGYYLYLFRLKPF</sequence>
<evidence type="ECO:0000256" key="1">
    <source>
        <dbReference type="SAM" id="SignalP"/>
    </source>
</evidence>
<keyword evidence="1" id="KW-0732">Signal</keyword>
<dbReference type="STRING" id="623281.SAMN05421747_10533"/>
<dbReference type="Proteomes" id="UP000199577">
    <property type="component" value="Unassembled WGS sequence"/>
</dbReference>
<accession>A0A1I1GXF3</accession>
<feature type="chain" id="PRO_5011475293" evidence="1">
    <location>
        <begin position="23"/>
        <end position="131"/>
    </location>
</feature>
<protein>
    <submittedName>
        <fullName evidence="2">Uncharacterized protein</fullName>
    </submittedName>
</protein>